<dbReference type="GO" id="GO:0005524">
    <property type="term" value="F:ATP binding"/>
    <property type="evidence" value="ECO:0007669"/>
    <property type="project" value="UniProtKB-KW"/>
</dbReference>
<dbReference type="CDD" id="cd03221">
    <property type="entry name" value="ABCF_EF-3"/>
    <property type="match status" value="1"/>
</dbReference>
<feature type="domain" description="ABC transporter" evidence="5">
    <location>
        <begin position="5"/>
        <end position="245"/>
    </location>
</feature>
<dbReference type="RefSeq" id="WP_161389383.1">
    <property type="nucleotide sequence ID" value="NZ_JBHSCP010000001.1"/>
</dbReference>
<evidence type="ECO:0000259" key="5">
    <source>
        <dbReference type="PROSITE" id="PS50893"/>
    </source>
</evidence>
<comment type="caution">
    <text evidence="6">The sequence shown here is derived from an EMBL/GenBank/DDBJ whole genome shotgun (WGS) entry which is preliminary data.</text>
</comment>
<evidence type="ECO:0000313" key="6">
    <source>
        <dbReference type="EMBL" id="MXO97671.1"/>
    </source>
</evidence>
<name>A0A6I4TRB8_9SPHN</name>
<dbReference type="EMBL" id="WTYJ01000001">
    <property type="protein sequence ID" value="MXO97671.1"/>
    <property type="molecule type" value="Genomic_DNA"/>
</dbReference>
<evidence type="ECO:0000256" key="4">
    <source>
        <dbReference type="SAM" id="MobiDB-lite"/>
    </source>
</evidence>
<evidence type="ECO:0000256" key="2">
    <source>
        <dbReference type="ARBA" id="ARBA00022741"/>
    </source>
</evidence>
<dbReference type="SUPFAM" id="SSF52540">
    <property type="entry name" value="P-loop containing nucleoside triphosphate hydrolases"/>
    <property type="match status" value="2"/>
</dbReference>
<dbReference type="SMART" id="SM00382">
    <property type="entry name" value="AAA"/>
    <property type="match status" value="2"/>
</dbReference>
<organism evidence="6 7">
    <name type="scientific">Croceibacterium xixiisoli</name>
    <dbReference type="NCBI Taxonomy" id="1476466"/>
    <lineage>
        <taxon>Bacteria</taxon>
        <taxon>Pseudomonadati</taxon>
        <taxon>Pseudomonadota</taxon>
        <taxon>Alphaproteobacteria</taxon>
        <taxon>Sphingomonadales</taxon>
        <taxon>Erythrobacteraceae</taxon>
        <taxon>Croceibacterium</taxon>
    </lineage>
</organism>
<feature type="region of interest" description="Disordered" evidence="4">
    <location>
        <begin position="237"/>
        <end position="269"/>
    </location>
</feature>
<dbReference type="InterPro" id="IPR017871">
    <property type="entry name" value="ABC_transporter-like_CS"/>
</dbReference>
<protein>
    <submittedName>
        <fullName evidence="6">ATP-binding cassette domain-containing protein</fullName>
    </submittedName>
</protein>
<evidence type="ECO:0000256" key="3">
    <source>
        <dbReference type="ARBA" id="ARBA00022840"/>
    </source>
</evidence>
<dbReference type="Gene3D" id="3.40.50.300">
    <property type="entry name" value="P-loop containing nucleotide triphosphate hydrolases"/>
    <property type="match status" value="2"/>
</dbReference>
<dbReference type="AlphaFoldDB" id="A0A6I4TRB8"/>
<dbReference type="Proteomes" id="UP000469430">
    <property type="component" value="Unassembled WGS sequence"/>
</dbReference>
<keyword evidence="3 6" id="KW-0067">ATP-binding</keyword>
<dbReference type="InterPro" id="IPR003439">
    <property type="entry name" value="ABC_transporter-like_ATP-bd"/>
</dbReference>
<sequence length="540" mass="56737">MSALLTIDSLSVTTPEGTRLFSDLSLSLSAGERVGLVGRNGSGKSTLLRQIAGQGLPAAGSIACSGTVGLLRQDWPEDLSAADALGLAEPLAVLDRITQGAGSAADFDAADWTLEARIAATLDRLGLAADGLLTRPIDSFSGGERMRLGLAGLIIAQPDLLLLDEPTNNLDAAGRAMVQAVLAEWPGAVLIASHDRTLLETMDRIVEITPIGTHIVSGGWSEFAALRDARLARAEQERDRAQTALRGEQRDAQYRREAKDRRDKAGRAFAAKKSEPRILLGRMAERAENSGAQGERTSTRLLEEAEARSDAARARVEVIAPLTMHLPSAQVPSGAALLTLDDVTIAAGKGASQNGLAVEEPGRLLGPWSFALRGAERVALTGPNGAGKSTLLRLAAGQAQADGGRLQRAEGRIALLDQHVGLLDPAHSIVANFRRLHPDLDAEAAHAACARFAFRNRDALQLVGTLSGGERLRAGLACAMGGAHPPWLLMLDEPTNHLDLAAIEALEAALAEYDGGLLIVSHDPAFLAAIGITSEWALAC</sequence>
<keyword evidence="1" id="KW-0677">Repeat</keyword>
<reference evidence="6 7" key="1">
    <citation type="submission" date="2019-12" db="EMBL/GenBank/DDBJ databases">
        <title>Genomic-based taxomic classification of the family Erythrobacteraceae.</title>
        <authorList>
            <person name="Xu L."/>
        </authorList>
    </citation>
    <scope>NUCLEOTIDE SEQUENCE [LARGE SCALE GENOMIC DNA]</scope>
    <source>
        <strain evidence="6 7">S36</strain>
    </source>
</reference>
<keyword evidence="7" id="KW-1185">Reference proteome</keyword>
<evidence type="ECO:0000256" key="1">
    <source>
        <dbReference type="ARBA" id="ARBA00022737"/>
    </source>
</evidence>
<dbReference type="PROSITE" id="PS50893">
    <property type="entry name" value="ABC_TRANSPORTER_2"/>
    <property type="match status" value="1"/>
</dbReference>
<dbReference type="Pfam" id="PF00005">
    <property type="entry name" value="ABC_tran"/>
    <property type="match status" value="2"/>
</dbReference>
<keyword evidence="2" id="KW-0547">Nucleotide-binding</keyword>
<dbReference type="GO" id="GO:0016887">
    <property type="term" value="F:ATP hydrolysis activity"/>
    <property type="evidence" value="ECO:0007669"/>
    <property type="project" value="InterPro"/>
</dbReference>
<dbReference type="PANTHER" id="PTHR19211:SF6">
    <property type="entry name" value="BLL7188 PROTEIN"/>
    <property type="match status" value="1"/>
</dbReference>
<proteinExistence type="predicted"/>
<dbReference type="OrthoDB" id="9808609at2"/>
<dbReference type="PANTHER" id="PTHR19211">
    <property type="entry name" value="ATP-BINDING TRANSPORT PROTEIN-RELATED"/>
    <property type="match status" value="1"/>
</dbReference>
<dbReference type="InterPro" id="IPR003593">
    <property type="entry name" value="AAA+_ATPase"/>
</dbReference>
<evidence type="ECO:0000313" key="7">
    <source>
        <dbReference type="Proteomes" id="UP000469430"/>
    </source>
</evidence>
<accession>A0A6I4TRB8</accession>
<dbReference type="PROSITE" id="PS00211">
    <property type="entry name" value="ABC_TRANSPORTER_1"/>
    <property type="match status" value="1"/>
</dbReference>
<dbReference type="InterPro" id="IPR050611">
    <property type="entry name" value="ABCF"/>
</dbReference>
<dbReference type="InterPro" id="IPR027417">
    <property type="entry name" value="P-loop_NTPase"/>
</dbReference>
<gene>
    <name evidence="6" type="ORF">GRI97_01545</name>
</gene>